<reference evidence="5" key="1">
    <citation type="submission" date="2022-10" db="EMBL/GenBank/DDBJ databases">
        <title>The WGS of Solirubrobacter ginsenosidimutans DSM 21036.</title>
        <authorList>
            <person name="Jiang Z."/>
        </authorList>
    </citation>
    <scope>NUCLEOTIDE SEQUENCE</scope>
    <source>
        <strain evidence="5">DSM 21036</strain>
    </source>
</reference>
<evidence type="ECO:0000259" key="4">
    <source>
        <dbReference type="Pfam" id="PF06441"/>
    </source>
</evidence>
<dbReference type="InterPro" id="IPR010497">
    <property type="entry name" value="Epoxide_hydro_N"/>
</dbReference>
<keyword evidence="6" id="KW-1185">Reference proteome</keyword>
<feature type="domain" description="Epoxide hydrolase N-terminal" evidence="4">
    <location>
        <begin position="2"/>
        <end position="99"/>
    </location>
</feature>
<dbReference type="SUPFAM" id="SSF53474">
    <property type="entry name" value="alpha/beta-Hydrolases"/>
    <property type="match status" value="1"/>
</dbReference>
<organism evidence="5 6">
    <name type="scientific">Solirubrobacter ginsenosidimutans</name>
    <dbReference type="NCBI Taxonomy" id="490573"/>
    <lineage>
        <taxon>Bacteria</taxon>
        <taxon>Bacillati</taxon>
        <taxon>Actinomycetota</taxon>
        <taxon>Thermoleophilia</taxon>
        <taxon>Solirubrobacterales</taxon>
        <taxon>Solirubrobacteraceae</taxon>
        <taxon>Solirubrobacter</taxon>
    </lineage>
</organism>
<dbReference type="InterPro" id="IPR016292">
    <property type="entry name" value="Epoxide_hydrolase"/>
</dbReference>
<evidence type="ECO:0000313" key="5">
    <source>
        <dbReference type="EMBL" id="MDA0166116.1"/>
    </source>
</evidence>
<evidence type="ECO:0000256" key="1">
    <source>
        <dbReference type="ARBA" id="ARBA00010088"/>
    </source>
</evidence>
<evidence type="ECO:0000256" key="3">
    <source>
        <dbReference type="ARBA" id="ARBA00022801"/>
    </source>
</evidence>
<keyword evidence="3 5" id="KW-0378">Hydrolase</keyword>
<dbReference type="InterPro" id="IPR029058">
    <property type="entry name" value="AB_hydrolase_fold"/>
</dbReference>
<dbReference type="PANTHER" id="PTHR21661:SF35">
    <property type="entry name" value="EPOXIDE HYDROLASE"/>
    <property type="match status" value="1"/>
</dbReference>
<dbReference type="Gene3D" id="3.40.50.1820">
    <property type="entry name" value="alpha/beta hydrolase"/>
    <property type="match status" value="1"/>
</dbReference>
<dbReference type="PRINTS" id="PR00412">
    <property type="entry name" value="EPOXHYDRLASE"/>
</dbReference>
<evidence type="ECO:0000256" key="2">
    <source>
        <dbReference type="ARBA" id="ARBA00022797"/>
    </source>
</evidence>
<dbReference type="GO" id="GO:0097176">
    <property type="term" value="P:epoxide metabolic process"/>
    <property type="evidence" value="ECO:0007669"/>
    <property type="project" value="TreeGrafter"/>
</dbReference>
<sequence length="356" mass="39940">MTSFSVRIGDDVLEDLRRRLDATRWPDEPPEAGPEHGFGLSAARSLAAYWRDQYDWRAAEAVLNSFAEQAVVDGVHYFADGDGPPLVLLHGWPSSVWEFVRLVPLLRSHARVIVPSLPGYTFSFTPGGARSSIVDCADKVHGLMRSLGHERYLVAGGDWGSSTAVRMAYAYPDAVQALHLYMMPLRRPETWPEYERNSRAALLAWSEEEGGYVHIQGTRPQTLAYGLADSPVGLMSWIAEKFDRWTDSRGLPPDDVLTTTMIYWATGCIGSSFWPYWARRHGDWVLDDVADAGDRLAAPLTFLDFPKELVHVPRTVVERVFDVERWEAPSYGGHFPALETPDMLADSLVRFVSVSR</sequence>
<keyword evidence="2" id="KW-0058">Aromatic hydrocarbons catabolism</keyword>
<comment type="caution">
    <text evidence="5">The sequence shown here is derived from an EMBL/GenBank/DDBJ whole genome shotgun (WGS) entry which is preliminary data.</text>
</comment>
<dbReference type="Proteomes" id="UP001149140">
    <property type="component" value="Unassembled WGS sequence"/>
</dbReference>
<name>A0A9X3MZW2_9ACTN</name>
<comment type="similarity">
    <text evidence="1">Belongs to the peptidase S33 family.</text>
</comment>
<dbReference type="AlphaFoldDB" id="A0A9X3MZW2"/>
<dbReference type="RefSeq" id="WP_270045375.1">
    <property type="nucleotide sequence ID" value="NZ_JAPDOD010000058.1"/>
</dbReference>
<dbReference type="EMBL" id="JAPDOD010000058">
    <property type="protein sequence ID" value="MDA0166116.1"/>
    <property type="molecule type" value="Genomic_DNA"/>
</dbReference>
<gene>
    <name evidence="5" type="ORF">OM076_37980</name>
</gene>
<dbReference type="PIRSF" id="PIRSF001112">
    <property type="entry name" value="Epoxide_hydrolase"/>
    <property type="match status" value="1"/>
</dbReference>
<dbReference type="InterPro" id="IPR000639">
    <property type="entry name" value="Epox_hydrolase-like"/>
</dbReference>
<protein>
    <submittedName>
        <fullName evidence="5">Epoxide hydrolase 1</fullName>
    </submittedName>
</protein>
<dbReference type="Pfam" id="PF06441">
    <property type="entry name" value="EHN"/>
    <property type="match status" value="1"/>
</dbReference>
<dbReference type="PANTHER" id="PTHR21661">
    <property type="entry name" value="EPOXIDE HYDROLASE 1-RELATED"/>
    <property type="match status" value="1"/>
</dbReference>
<proteinExistence type="inferred from homology"/>
<dbReference type="GO" id="GO:0004301">
    <property type="term" value="F:epoxide hydrolase activity"/>
    <property type="evidence" value="ECO:0007669"/>
    <property type="project" value="TreeGrafter"/>
</dbReference>
<accession>A0A9X3MZW2</accession>
<evidence type="ECO:0000313" key="6">
    <source>
        <dbReference type="Proteomes" id="UP001149140"/>
    </source>
</evidence>